<comment type="caution">
    <text evidence="1">The sequence shown here is derived from an EMBL/GenBank/DDBJ whole genome shotgun (WGS) entry which is preliminary data.</text>
</comment>
<keyword evidence="2" id="KW-1185">Reference proteome</keyword>
<dbReference type="Pfam" id="PF10995">
    <property type="entry name" value="CBP_BcsE"/>
    <property type="match status" value="1"/>
</dbReference>
<dbReference type="EMBL" id="RJLM01000005">
    <property type="protein sequence ID" value="RWX54729.1"/>
    <property type="molecule type" value="Genomic_DNA"/>
</dbReference>
<evidence type="ECO:0000313" key="2">
    <source>
        <dbReference type="Proteomes" id="UP000287563"/>
    </source>
</evidence>
<evidence type="ECO:0000313" key="1">
    <source>
        <dbReference type="EMBL" id="RWX54729.1"/>
    </source>
</evidence>
<reference evidence="1 2" key="1">
    <citation type="submission" date="2018-11" db="EMBL/GenBank/DDBJ databases">
        <title>Photobacterium sp. BEI247 sp. nov., a marine bacterium isolated from Yongle Blue Hole in the South China Sea.</title>
        <authorList>
            <person name="Wang X."/>
        </authorList>
    </citation>
    <scope>NUCLEOTIDE SEQUENCE [LARGE SCALE GENOMIC DNA]</scope>
    <source>
        <strain evidence="2">BEI247</strain>
    </source>
</reference>
<name>A0A3S3SY11_9GAMM</name>
<dbReference type="AlphaFoldDB" id="A0A3S3SY11"/>
<gene>
    <name evidence="1" type="ORF">EDI28_13320</name>
</gene>
<dbReference type="GO" id="GO:0035438">
    <property type="term" value="F:cyclic-di-GMP binding"/>
    <property type="evidence" value="ECO:0007669"/>
    <property type="project" value="InterPro"/>
</dbReference>
<protein>
    <recommendedName>
        <fullName evidence="3">Cellulose biosynthesis protein BcsE</fullName>
    </recommendedName>
</protein>
<dbReference type="OrthoDB" id="5840260at2"/>
<dbReference type="InterPro" id="IPR017745">
    <property type="entry name" value="BcsE"/>
</dbReference>
<proteinExistence type="predicted"/>
<sequence length="514" mass="58637">MINFIISENHDVINMLLASPCHLKGPSMANPDSNILLVNIARDYYKSLFPVENDEKLFDFYNDTFFLKSTKHGLKNIDKLLDDIERIPLISNADLYVLSEEYLFLPDNKEHLFQVFSRLNGWLSQSNITIYFCIYDTHKNSQLFSILNTHSNQIGSVSVINGSLDSHYLYTILYSHTVNGIVTNTSYHFDPEVATYTLIDNKEHPLTQNDTILTGDSSEVLTLTTLLKDNETAPERFNVYDSLEQLLQVASTKKHATIVLPCLTDDDIEIISRQAYQLRIHRGNELKLVVREIVQCICYSDERFLLDSGINLIVPVELSFSHFLSQIAAIQNQVYIHQLPARYEELLCLRPSYDFSGLTGIEQFTHHVKSLVSRHINLSMDFALIRLDLLPTISARDCISLCNLRRDGDLLTPCEDAIYIFLSAVRANDVDIALNNIFNININELFASHTVYVKPIDIHEVLDRAQTTAIPFTKELRSITKQISSTNEPPTKKSQTRAYARCVPLERSSQKVLP</sequence>
<dbReference type="Proteomes" id="UP000287563">
    <property type="component" value="Unassembled WGS sequence"/>
</dbReference>
<evidence type="ECO:0008006" key="3">
    <source>
        <dbReference type="Google" id="ProtNLM"/>
    </source>
</evidence>
<accession>A0A3S3SY11</accession>
<organism evidence="1 2">
    <name type="scientific">Photobacterium chitinilyticum</name>
    <dbReference type="NCBI Taxonomy" id="2485123"/>
    <lineage>
        <taxon>Bacteria</taxon>
        <taxon>Pseudomonadati</taxon>
        <taxon>Pseudomonadota</taxon>
        <taxon>Gammaproteobacteria</taxon>
        <taxon>Vibrionales</taxon>
        <taxon>Vibrionaceae</taxon>
        <taxon>Photobacterium</taxon>
    </lineage>
</organism>